<evidence type="ECO:0000313" key="2">
    <source>
        <dbReference type="EMBL" id="MBI9116052.1"/>
    </source>
</evidence>
<feature type="transmembrane region" description="Helical" evidence="1">
    <location>
        <begin position="20"/>
        <end position="41"/>
    </location>
</feature>
<name>A0A934M818_9MICO</name>
<evidence type="ECO:0000256" key="1">
    <source>
        <dbReference type="SAM" id="Phobius"/>
    </source>
</evidence>
<keyword evidence="1" id="KW-0812">Transmembrane</keyword>
<feature type="transmembrane region" description="Helical" evidence="1">
    <location>
        <begin position="158"/>
        <end position="187"/>
    </location>
</feature>
<feature type="transmembrane region" description="Helical" evidence="1">
    <location>
        <begin position="105"/>
        <end position="138"/>
    </location>
</feature>
<reference evidence="2" key="1">
    <citation type="submission" date="2020-12" db="EMBL/GenBank/DDBJ databases">
        <title>Sanguibacter suaedae sp. nov., isolated from Suaeda aralocaspica.</title>
        <authorList>
            <person name="Ma Q."/>
        </authorList>
    </citation>
    <scope>NUCLEOTIDE SEQUENCE</scope>
    <source>
        <strain evidence="2">YZGR15</strain>
    </source>
</reference>
<dbReference type="EMBL" id="JAEINH010000014">
    <property type="protein sequence ID" value="MBI9116052.1"/>
    <property type="molecule type" value="Genomic_DNA"/>
</dbReference>
<keyword evidence="1" id="KW-0472">Membrane</keyword>
<gene>
    <name evidence="2" type="ORF">JAV76_13615</name>
</gene>
<comment type="caution">
    <text evidence="2">The sequence shown here is derived from an EMBL/GenBank/DDBJ whole genome shotgun (WGS) entry which is preliminary data.</text>
</comment>
<feature type="transmembrane region" description="Helical" evidence="1">
    <location>
        <begin position="61"/>
        <end position="84"/>
    </location>
</feature>
<accession>A0A934M818</accession>
<organism evidence="2 3">
    <name type="scientific">Sanguibacter suaedae</name>
    <dbReference type="NCBI Taxonomy" id="2795737"/>
    <lineage>
        <taxon>Bacteria</taxon>
        <taxon>Bacillati</taxon>
        <taxon>Actinomycetota</taxon>
        <taxon>Actinomycetes</taxon>
        <taxon>Micrococcales</taxon>
        <taxon>Sanguibacteraceae</taxon>
        <taxon>Sanguibacter</taxon>
    </lineage>
</organism>
<keyword evidence="3" id="KW-1185">Reference proteome</keyword>
<dbReference type="RefSeq" id="WP_198734620.1">
    <property type="nucleotide sequence ID" value="NZ_JAEINH010000014.1"/>
</dbReference>
<evidence type="ECO:0000313" key="3">
    <source>
        <dbReference type="Proteomes" id="UP000602087"/>
    </source>
</evidence>
<sequence length="266" mass="26905">MRTSFVSEYRKIVTTRTWWVLLVCMALYMAFLGAGVAWSVAAAPGAEDSGLAGGPAAVAASVYGVAAAFGYVFPVIVGALSVTTEYRHRTIAPTFLADPDRFRVLVAKLLAMVPVGVLFGVVGTAATAAAGAGVLAAAGSPTLLDDSATWLLLGRSVLALTVWALLGVALGAALTHQVVAIVVVLVYTQFLEPVLRLGLGAAGGVGESIAKLLPGAAGEAITGGSIFSSAGLSGLLPWWGGLLVLATYVVVLGTVGAVTALRRDVP</sequence>
<feature type="transmembrane region" description="Helical" evidence="1">
    <location>
        <begin position="236"/>
        <end position="261"/>
    </location>
</feature>
<keyword evidence="1" id="KW-1133">Transmembrane helix</keyword>
<protein>
    <submittedName>
        <fullName evidence="2">ABC transporter permease</fullName>
    </submittedName>
</protein>
<proteinExistence type="predicted"/>
<dbReference type="Proteomes" id="UP000602087">
    <property type="component" value="Unassembled WGS sequence"/>
</dbReference>
<dbReference type="AlphaFoldDB" id="A0A934M818"/>